<name>A0AAD4SVY9_9MAGN</name>
<gene>
    <name evidence="8" type="ORF">MKW98_028192</name>
</gene>
<proteinExistence type="inferred from homology"/>
<evidence type="ECO:0000256" key="4">
    <source>
        <dbReference type="ARBA" id="ARBA00022692"/>
    </source>
</evidence>
<dbReference type="Pfam" id="PF03208">
    <property type="entry name" value="PRA1"/>
    <property type="match status" value="1"/>
</dbReference>
<protein>
    <recommendedName>
        <fullName evidence="7">PRA1 family protein</fullName>
    </recommendedName>
</protein>
<keyword evidence="9" id="KW-1185">Reference proteome</keyword>
<evidence type="ECO:0000313" key="8">
    <source>
        <dbReference type="EMBL" id="KAI3926056.1"/>
    </source>
</evidence>
<dbReference type="GO" id="GO:0016020">
    <property type="term" value="C:membrane"/>
    <property type="evidence" value="ECO:0007669"/>
    <property type="project" value="UniProtKB-SubCell"/>
</dbReference>
<accession>A0AAD4SVY9</accession>
<keyword evidence="4 7" id="KW-0812">Transmembrane</keyword>
<evidence type="ECO:0000256" key="6">
    <source>
        <dbReference type="ARBA" id="ARBA00023136"/>
    </source>
</evidence>
<dbReference type="GO" id="GO:0005783">
    <property type="term" value="C:endoplasmic reticulum"/>
    <property type="evidence" value="ECO:0007669"/>
    <property type="project" value="UniProtKB-ARBA"/>
</dbReference>
<keyword evidence="5 7" id="KW-1133">Transmembrane helix</keyword>
<dbReference type="PANTHER" id="PTHR19317:SF84">
    <property type="entry name" value="PRA1 FAMILY PROTEIN"/>
    <property type="match status" value="1"/>
</dbReference>
<dbReference type="GO" id="GO:0005794">
    <property type="term" value="C:Golgi apparatus"/>
    <property type="evidence" value="ECO:0007669"/>
    <property type="project" value="TreeGrafter"/>
</dbReference>
<dbReference type="AlphaFoldDB" id="A0AAD4SVY9"/>
<dbReference type="GO" id="GO:0016192">
    <property type="term" value="P:vesicle-mediated transport"/>
    <property type="evidence" value="ECO:0007669"/>
    <property type="project" value="TreeGrafter"/>
</dbReference>
<sequence>MSKSTSHTGYYGTIPISTPSTSESGMEFISRAKERGRSIYATRKPWKELADLKSFDRAINFTRIKINLNYFRVNYTMIILGILFLSLLWHPVSMIVFLVVFVGWLFLYFFRDEPLVVYNWSFDDRVVLVVLSVVTICALILTHVWLNVVVSLAIGVGLVVLHSAFRVTDNMYLDDEQDGGYGGGGGGLLSVVGSSERTGYSHV</sequence>
<comment type="caution">
    <text evidence="8">The sequence shown here is derived from an EMBL/GenBank/DDBJ whole genome shotgun (WGS) entry which is preliminary data.</text>
</comment>
<comment type="subcellular location">
    <subcellularLocation>
        <location evidence="2 7">Membrane</location>
        <topology evidence="2 7">Multi-pass membrane protein</topology>
    </subcellularLocation>
</comment>
<keyword evidence="6 7" id="KW-0472">Membrane</keyword>
<dbReference type="Proteomes" id="UP001202328">
    <property type="component" value="Unassembled WGS sequence"/>
</dbReference>
<evidence type="ECO:0000256" key="5">
    <source>
        <dbReference type="ARBA" id="ARBA00022989"/>
    </source>
</evidence>
<reference evidence="8" key="1">
    <citation type="submission" date="2022-04" db="EMBL/GenBank/DDBJ databases">
        <title>A functionally conserved STORR gene fusion in Papaver species that diverged 16.8 million years ago.</title>
        <authorList>
            <person name="Catania T."/>
        </authorList>
    </citation>
    <scope>NUCLEOTIDE SEQUENCE</scope>
    <source>
        <strain evidence="8">S-188037</strain>
    </source>
</reference>
<comment type="similarity">
    <text evidence="3 7">Belongs to the PRA1 family.</text>
</comment>
<keyword evidence="7" id="KW-0813">Transport</keyword>
<feature type="transmembrane region" description="Helical" evidence="7">
    <location>
        <begin position="148"/>
        <end position="165"/>
    </location>
</feature>
<evidence type="ECO:0000256" key="7">
    <source>
        <dbReference type="RuleBase" id="RU363107"/>
    </source>
</evidence>
<evidence type="ECO:0000256" key="1">
    <source>
        <dbReference type="ARBA" id="ARBA00002501"/>
    </source>
</evidence>
<evidence type="ECO:0000256" key="2">
    <source>
        <dbReference type="ARBA" id="ARBA00004141"/>
    </source>
</evidence>
<dbReference type="InterPro" id="IPR004895">
    <property type="entry name" value="Prenylated_rab_accept_PRA1"/>
</dbReference>
<evidence type="ECO:0000313" key="9">
    <source>
        <dbReference type="Proteomes" id="UP001202328"/>
    </source>
</evidence>
<organism evidence="8 9">
    <name type="scientific">Papaver atlanticum</name>
    <dbReference type="NCBI Taxonomy" id="357466"/>
    <lineage>
        <taxon>Eukaryota</taxon>
        <taxon>Viridiplantae</taxon>
        <taxon>Streptophyta</taxon>
        <taxon>Embryophyta</taxon>
        <taxon>Tracheophyta</taxon>
        <taxon>Spermatophyta</taxon>
        <taxon>Magnoliopsida</taxon>
        <taxon>Ranunculales</taxon>
        <taxon>Papaveraceae</taxon>
        <taxon>Papaveroideae</taxon>
        <taxon>Papaver</taxon>
    </lineage>
</organism>
<dbReference type="PANTHER" id="PTHR19317">
    <property type="entry name" value="PRENYLATED RAB ACCEPTOR 1-RELATED"/>
    <property type="match status" value="1"/>
</dbReference>
<comment type="function">
    <text evidence="1 7">May be involved in both secretory and endocytic intracellular trafficking in the endosomal/prevacuolar compartments.</text>
</comment>
<dbReference type="EMBL" id="JAJJMB010008071">
    <property type="protein sequence ID" value="KAI3926056.1"/>
    <property type="molecule type" value="Genomic_DNA"/>
</dbReference>
<evidence type="ECO:0000256" key="3">
    <source>
        <dbReference type="ARBA" id="ARBA00006483"/>
    </source>
</evidence>
<feature type="transmembrane region" description="Helical" evidence="7">
    <location>
        <begin position="70"/>
        <end position="88"/>
    </location>
</feature>